<keyword evidence="2" id="KW-1185">Reference proteome</keyword>
<dbReference type="KEGG" id="hhy:Halhy_1829"/>
<reference key="2">
    <citation type="submission" date="2011-04" db="EMBL/GenBank/DDBJ databases">
        <title>Complete sequence of chromosome of Haliscomenobacter hydrossis DSM 1100.</title>
        <authorList>
            <consortium name="US DOE Joint Genome Institute (JGI-PGF)"/>
            <person name="Lucas S."/>
            <person name="Han J."/>
            <person name="Lapidus A."/>
            <person name="Bruce D."/>
            <person name="Goodwin L."/>
            <person name="Pitluck S."/>
            <person name="Peters L."/>
            <person name="Kyrpides N."/>
            <person name="Mavromatis K."/>
            <person name="Ivanova N."/>
            <person name="Ovchinnikova G."/>
            <person name="Pagani I."/>
            <person name="Daligault H."/>
            <person name="Detter J.C."/>
            <person name="Han C."/>
            <person name="Land M."/>
            <person name="Hauser L."/>
            <person name="Markowitz V."/>
            <person name="Cheng J.-F."/>
            <person name="Hugenholtz P."/>
            <person name="Woyke T."/>
            <person name="Wu D."/>
            <person name="Verbarg S."/>
            <person name="Frueling A."/>
            <person name="Brambilla E."/>
            <person name="Klenk H.-P."/>
            <person name="Eisen J.A."/>
        </authorList>
    </citation>
    <scope>NUCLEOTIDE SEQUENCE</scope>
    <source>
        <strain>DSM 1100</strain>
    </source>
</reference>
<name>F4L3Z7_HALH1</name>
<dbReference type="HOGENOM" id="CLU_539427_0_0_10"/>
<dbReference type="RefSeq" id="WP_013764267.1">
    <property type="nucleotide sequence ID" value="NC_015510.1"/>
</dbReference>
<dbReference type="STRING" id="760192.Halhy_1829"/>
<reference evidence="1 2" key="1">
    <citation type="journal article" date="2011" name="Stand. Genomic Sci.">
        <title>Complete genome sequence of Haliscomenobacter hydrossis type strain (O).</title>
        <authorList>
            <consortium name="US DOE Joint Genome Institute (JGI-PGF)"/>
            <person name="Daligault H."/>
            <person name="Lapidus A."/>
            <person name="Zeytun A."/>
            <person name="Nolan M."/>
            <person name="Lucas S."/>
            <person name="Del Rio T.G."/>
            <person name="Tice H."/>
            <person name="Cheng J.F."/>
            <person name="Tapia R."/>
            <person name="Han C."/>
            <person name="Goodwin L."/>
            <person name="Pitluck S."/>
            <person name="Liolios K."/>
            <person name="Pagani I."/>
            <person name="Ivanova N."/>
            <person name="Huntemann M."/>
            <person name="Mavromatis K."/>
            <person name="Mikhailova N."/>
            <person name="Pati A."/>
            <person name="Chen A."/>
            <person name="Palaniappan K."/>
            <person name="Land M."/>
            <person name="Hauser L."/>
            <person name="Brambilla E.M."/>
            <person name="Rohde M."/>
            <person name="Verbarg S."/>
            <person name="Goker M."/>
            <person name="Bristow J."/>
            <person name="Eisen J.A."/>
            <person name="Markowitz V."/>
            <person name="Hugenholtz P."/>
            <person name="Kyrpides N.C."/>
            <person name="Klenk H.P."/>
            <person name="Woyke T."/>
        </authorList>
    </citation>
    <scope>NUCLEOTIDE SEQUENCE [LARGE SCALE GENOMIC DNA]</scope>
    <source>
        <strain evidence="2">ATCC 27775 / DSM 1100 / LMG 10767 / O</strain>
    </source>
</reference>
<organism evidence="1 2">
    <name type="scientific">Haliscomenobacter hydrossis (strain ATCC 27775 / DSM 1100 / LMG 10767 / O)</name>
    <dbReference type="NCBI Taxonomy" id="760192"/>
    <lineage>
        <taxon>Bacteria</taxon>
        <taxon>Pseudomonadati</taxon>
        <taxon>Bacteroidota</taxon>
        <taxon>Saprospiria</taxon>
        <taxon>Saprospirales</taxon>
        <taxon>Haliscomenobacteraceae</taxon>
        <taxon>Haliscomenobacter</taxon>
    </lineage>
</organism>
<proteinExistence type="predicted"/>
<evidence type="ECO:0000313" key="1">
    <source>
        <dbReference type="EMBL" id="AEE49714.1"/>
    </source>
</evidence>
<dbReference type="EMBL" id="CP002691">
    <property type="protein sequence ID" value="AEE49714.1"/>
    <property type="molecule type" value="Genomic_DNA"/>
</dbReference>
<dbReference type="eggNOG" id="COG0457">
    <property type="taxonomic scope" value="Bacteria"/>
</dbReference>
<sequence>MNLVKGLVELIHSNKLYIPELRENIVQHPKLSTLYEGFISGKFKDDEDAAQQIYNSTKRHSAYLKLKNNLRRRLIDAVFFIDTIKENYSDRQKAYFECYKEWAAAKIILSRNTQPAAMMILEQTLKKAETFEFTELVTDIARALRIHYGTREGVLEKYHYYNDLYHKYWKIVSWEDRAEELYAFLTVNYVQNKSVKSTTQENALQFFEELHPAVEEYSTYRLLLYSGLIRLIIYSSVNDYEQILKVCDDMLTQFSKKPYTPGVPIQIFNYQQLVCFIQLKDFKRGREAIPRFLSLVEQGSFNWFKYHELYLQLAFHTANYQDAYDILPKVFKEKSYHLLPASAKEIWNLNLAYAVFLQREEKISLPQDDTLFKNFRLGKFLNTIPILSKDKRGMNVSILILHMLFLLQEQKYDEVIDRIEAVQKYCSRYLKHNELFRSNCFINMLLEIPIQNFHPVAIKRHTDKYLQKLKQVPLEVAQQTVEIEIIPYEDLWKIIITHLESRESKKD</sequence>
<protein>
    <submittedName>
        <fullName evidence="1">Uncharacterized protein</fullName>
    </submittedName>
</protein>
<gene>
    <name evidence="1" type="ordered locus">Halhy_1829</name>
</gene>
<accession>F4L3Z7</accession>
<dbReference type="AlphaFoldDB" id="F4L3Z7"/>
<evidence type="ECO:0000313" key="2">
    <source>
        <dbReference type="Proteomes" id="UP000008461"/>
    </source>
</evidence>
<dbReference type="Proteomes" id="UP000008461">
    <property type="component" value="Chromosome"/>
</dbReference>
<dbReference type="OrthoDB" id="1490648at2"/>